<dbReference type="InterPro" id="IPR036866">
    <property type="entry name" value="RibonucZ/Hydroxyglut_hydro"/>
</dbReference>
<dbReference type="SUPFAM" id="SSF52218">
    <property type="entry name" value="Flavoproteins"/>
    <property type="match status" value="1"/>
</dbReference>
<dbReference type="EMBL" id="CP002606">
    <property type="protein sequence ID" value="AEA33388.1"/>
    <property type="molecule type" value="Genomic_DNA"/>
</dbReference>
<dbReference type="PIRSF" id="PIRSF005243">
    <property type="entry name" value="ROO"/>
    <property type="match status" value="1"/>
</dbReference>
<dbReference type="FunCoup" id="F2LTY9">
    <property type="interactions" value="98"/>
</dbReference>
<dbReference type="PANTHER" id="PTHR43717:SF1">
    <property type="entry name" value="ANAEROBIC NITRIC OXIDE REDUCTASE FLAVORUBREDOXIN"/>
    <property type="match status" value="1"/>
</dbReference>
<evidence type="ECO:0000313" key="4">
    <source>
        <dbReference type="Proteomes" id="UP000008139"/>
    </source>
</evidence>
<dbReference type="PANTHER" id="PTHR43717">
    <property type="entry name" value="ANAEROBIC NITRIC OXIDE REDUCTASE FLAVORUBREDOXIN"/>
    <property type="match status" value="1"/>
</dbReference>
<accession>F2LTY9</accession>
<dbReference type="GO" id="GO:0009055">
    <property type="term" value="F:electron transfer activity"/>
    <property type="evidence" value="ECO:0007669"/>
    <property type="project" value="InterPro"/>
</dbReference>
<evidence type="ECO:0000256" key="1">
    <source>
        <dbReference type="ARBA" id="ARBA00007121"/>
    </source>
</evidence>
<dbReference type="CDD" id="cd07709">
    <property type="entry name" value="flavodiiron_proteins_MBL-fold"/>
    <property type="match status" value="1"/>
</dbReference>
<dbReference type="GO" id="GO:0016491">
    <property type="term" value="F:oxidoreductase activity"/>
    <property type="evidence" value="ECO:0007669"/>
    <property type="project" value="InterPro"/>
</dbReference>
<dbReference type="HOGENOM" id="CLU_017490_0_0_7"/>
<dbReference type="InterPro" id="IPR029039">
    <property type="entry name" value="Flavoprotein-like_sf"/>
</dbReference>
<dbReference type="GO" id="GO:0010181">
    <property type="term" value="F:FMN binding"/>
    <property type="evidence" value="ECO:0007669"/>
    <property type="project" value="InterPro"/>
</dbReference>
<gene>
    <name evidence="3" type="ordered locus">Hipma_0416</name>
</gene>
<dbReference type="SMART" id="SM00849">
    <property type="entry name" value="Lactamase_B"/>
    <property type="match status" value="1"/>
</dbReference>
<dbReference type="Pfam" id="PF19583">
    <property type="entry name" value="ODP"/>
    <property type="match status" value="1"/>
</dbReference>
<dbReference type="RefSeq" id="WP_013681429.1">
    <property type="nucleotide sequence ID" value="NC_015318.1"/>
</dbReference>
<dbReference type="OrthoDB" id="9800607at2"/>
<proteinExistence type="inferred from homology"/>
<dbReference type="InterPro" id="IPR008254">
    <property type="entry name" value="Flavodoxin/NO_synth"/>
</dbReference>
<feature type="domain" description="Flavodoxin-like" evidence="2">
    <location>
        <begin position="247"/>
        <end position="384"/>
    </location>
</feature>
<reference evidence="3 4" key="1">
    <citation type="journal article" date="2011" name="Stand. Genomic Sci.">
        <title>Complete genome sequence of the thermophilic sulfur-reducer Hippea maritima type strain (MH(2)).</title>
        <authorList>
            <person name="Huntemann M."/>
            <person name="Lu M."/>
            <person name="Nolan M."/>
            <person name="Lapidus A."/>
            <person name="Lucas S."/>
            <person name="Hammon N."/>
            <person name="Deshpande S."/>
            <person name="Cheng J.F."/>
            <person name="Tapia R."/>
            <person name="Han C."/>
            <person name="Goodwin L."/>
            <person name="Pitluck S."/>
            <person name="Liolios K."/>
            <person name="Pagani I."/>
            <person name="Ivanova N."/>
            <person name="Ovchinikova G."/>
            <person name="Pati A."/>
            <person name="Chen A."/>
            <person name="Palaniappan K."/>
            <person name="Land M."/>
            <person name="Hauser L."/>
            <person name="Jeffries C.D."/>
            <person name="Detter J.C."/>
            <person name="Brambilla E.M."/>
            <person name="Rohde M."/>
            <person name="Spring S."/>
            <person name="Goker M."/>
            <person name="Woyke T."/>
            <person name="Bristow J."/>
            <person name="Eisen J.A."/>
            <person name="Markowitz V."/>
            <person name="Hugenholtz P."/>
            <person name="Kyrpides N.C."/>
            <person name="Klenk H.P."/>
            <person name="Mavromatis K."/>
        </authorList>
    </citation>
    <scope>NUCLEOTIDE SEQUENCE [LARGE SCALE GENOMIC DNA]</scope>
    <source>
        <strain evidence="4">ATCC 700847 / DSM 10411 / MH2</strain>
    </source>
</reference>
<sequence length="394" mass="44675">MIKRLKEGVYNVGAIDWDRTLFDEIVPTPQGTSYNAYLVIGKDKTALIDTVEPQKFDELRKNLEDLDVKKIDYLISNHTEQDHSGSIPMILDMYPEAQLITNEKCKGFEMDLLHIPGDKFTVIKEGDEIDLGGRTLRFIMTPWVHWPETMSTYLVEDKILFSCDFFGSHVATSYTFAKYYDKVYHEAKRYYAEIMMPFRNFIEKNIKKVEALDIDMIAPSHGPVFDDPGYIINAYKEWIDPKPSNMVLIAFVSMHESTRKMVEFLADELEKRGVDVKIRNLTTSDVGEIAMDLVDVATIIIATPTVLAGAHPNAVYGAYLANVLRPKAKFAGIIGSFSWGGKAVDVIKSNLSSLKVELLEPVLLKGLPNKEGYEKLKEFAQLIYEKHKEAGLVK</sequence>
<name>F2LTY9_HIPMA</name>
<evidence type="ECO:0000259" key="2">
    <source>
        <dbReference type="PROSITE" id="PS50902"/>
    </source>
</evidence>
<dbReference type="InterPro" id="IPR045761">
    <property type="entry name" value="ODP_dom"/>
</dbReference>
<keyword evidence="4" id="KW-1185">Reference proteome</keyword>
<dbReference type="KEGG" id="hmr:Hipma_0416"/>
<organism evidence="3 4">
    <name type="scientific">Hippea maritima (strain ATCC 700847 / DSM 10411 / MH2)</name>
    <dbReference type="NCBI Taxonomy" id="760142"/>
    <lineage>
        <taxon>Bacteria</taxon>
        <taxon>Pseudomonadati</taxon>
        <taxon>Campylobacterota</taxon>
        <taxon>Desulfurellia</taxon>
        <taxon>Desulfurellales</taxon>
        <taxon>Hippeaceae</taxon>
        <taxon>Hippea</taxon>
    </lineage>
</organism>
<evidence type="ECO:0000313" key="3">
    <source>
        <dbReference type="EMBL" id="AEA33388.1"/>
    </source>
</evidence>
<dbReference type="Proteomes" id="UP000008139">
    <property type="component" value="Chromosome"/>
</dbReference>
<dbReference type="SUPFAM" id="SSF56281">
    <property type="entry name" value="Metallo-hydrolase/oxidoreductase"/>
    <property type="match status" value="1"/>
</dbReference>
<dbReference type="STRING" id="760142.Hipma_0416"/>
<protein>
    <submittedName>
        <fullName evidence="3">Beta-lactamase domain protein</fullName>
    </submittedName>
</protein>
<dbReference type="GO" id="GO:0046872">
    <property type="term" value="F:metal ion binding"/>
    <property type="evidence" value="ECO:0007669"/>
    <property type="project" value="InterPro"/>
</dbReference>
<reference evidence="4" key="2">
    <citation type="submission" date="2011-03" db="EMBL/GenBank/DDBJ databases">
        <title>The complete genome of Hippea maritima DSM 10411.</title>
        <authorList>
            <consortium name="US DOE Joint Genome Institute (JGI-PGF)"/>
            <person name="Lucas S."/>
            <person name="Copeland A."/>
            <person name="Lapidus A."/>
            <person name="Bruce D."/>
            <person name="Goodwin L."/>
            <person name="Pitluck S."/>
            <person name="Peters L."/>
            <person name="Kyrpides N."/>
            <person name="Mavromatis K."/>
            <person name="Pagani I."/>
            <person name="Ivanova N."/>
            <person name="Mikhailova N."/>
            <person name="Lu M."/>
            <person name="Detter J.C."/>
            <person name="Tapia R."/>
            <person name="Han C."/>
            <person name="Land M."/>
            <person name="Hauser L."/>
            <person name="Markowitz V."/>
            <person name="Cheng J.-F."/>
            <person name="Hugenholtz P."/>
            <person name="Woyke T."/>
            <person name="Wu D."/>
            <person name="Spring S."/>
            <person name="Schroeder M."/>
            <person name="Brambilla E."/>
            <person name="Klenk H.-P."/>
            <person name="Eisen J.A."/>
        </authorList>
    </citation>
    <scope>NUCLEOTIDE SEQUENCE [LARGE SCALE GENOMIC DNA]</scope>
    <source>
        <strain evidence="4">ATCC 700847 / DSM 10411 / MH2</strain>
    </source>
</reference>
<dbReference type="Gene3D" id="3.40.50.360">
    <property type="match status" value="1"/>
</dbReference>
<dbReference type="eggNOG" id="COG0426">
    <property type="taxonomic scope" value="Bacteria"/>
</dbReference>
<dbReference type="InParanoid" id="F2LTY9"/>
<dbReference type="AlphaFoldDB" id="F2LTY9"/>
<dbReference type="PROSITE" id="PS50902">
    <property type="entry name" value="FLAVODOXIN_LIKE"/>
    <property type="match status" value="1"/>
</dbReference>
<comment type="similarity">
    <text evidence="1">In the N-terminal section; belongs to the zinc metallo-hydrolase group 3 family.</text>
</comment>
<dbReference type="InterPro" id="IPR001279">
    <property type="entry name" value="Metallo-B-lactamas"/>
</dbReference>
<dbReference type="InterPro" id="IPR016440">
    <property type="entry name" value="Rubredoxin-O_OxRdtase"/>
</dbReference>
<dbReference type="Gene3D" id="3.60.15.10">
    <property type="entry name" value="Ribonuclease Z/Hydroxyacylglutathione hydrolase-like"/>
    <property type="match status" value="1"/>
</dbReference>